<feature type="compositionally biased region" description="Gly residues" evidence="1">
    <location>
        <begin position="1"/>
        <end position="16"/>
    </location>
</feature>
<keyword evidence="4" id="KW-1185">Reference proteome</keyword>
<dbReference type="EMBL" id="CP045119">
    <property type="protein sequence ID" value="QIN81344.1"/>
    <property type="molecule type" value="Genomic_DNA"/>
</dbReference>
<feature type="transmembrane region" description="Helical" evidence="2">
    <location>
        <begin position="86"/>
        <end position="103"/>
    </location>
</feature>
<accession>A0A6G8Q4C3</accession>
<sequence length="251" mass="25075">MGDGGGHGSQRGGRAPGAGRERRSLGRDGGLRRALRGRLRGARRLLTARLYARTAGPLLVLLGIAGIFSGGFPLFGVLNVDPFENLLHLASGFVLLYAGFFPRGGRLAGVVSLVAGALYAFVGVAGIVVPNLFGLTPGGLGLADDLVHLSLGVFGIASADLDRRDAPPTGGAGRRTVGYAAGACLLGGPVLALLTGGGGGGVLVFCVGLILVGVRTLMGGGDRTVGWVMVFVGALAAVADLTRLLLGVGAG</sequence>
<dbReference type="Proteomes" id="UP000501452">
    <property type="component" value="Chromosome"/>
</dbReference>
<feature type="transmembrane region" description="Helical" evidence="2">
    <location>
        <begin position="50"/>
        <end position="74"/>
    </location>
</feature>
<name>A0A6G8Q4C3_9ACTN</name>
<dbReference type="AlphaFoldDB" id="A0A6G8Q4C3"/>
<organism evidence="3 4">
    <name type="scientific">Rubrobacter tropicus</name>
    <dbReference type="NCBI Taxonomy" id="2653851"/>
    <lineage>
        <taxon>Bacteria</taxon>
        <taxon>Bacillati</taxon>
        <taxon>Actinomycetota</taxon>
        <taxon>Rubrobacteria</taxon>
        <taxon>Rubrobacterales</taxon>
        <taxon>Rubrobacteraceae</taxon>
        <taxon>Rubrobacter</taxon>
    </lineage>
</organism>
<evidence type="ECO:0000256" key="1">
    <source>
        <dbReference type="SAM" id="MobiDB-lite"/>
    </source>
</evidence>
<dbReference type="Pfam" id="PF14325">
    <property type="entry name" value="DUF4383"/>
    <property type="match status" value="1"/>
</dbReference>
<proteinExistence type="predicted"/>
<gene>
    <name evidence="3" type="ORF">GBA63_00935</name>
</gene>
<dbReference type="KEGG" id="rub:GBA63_00935"/>
<evidence type="ECO:0000313" key="4">
    <source>
        <dbReference type="Proteomes" id="UP000501452"/>
    </source>
</evidence>
<keyword evidence="2" id="KW-1133">Transmembrane helix</keyword>
<evidence type="ECO:0000256" key="2">
    <source>
        <dbReference type="SAM" id="Phobius"/>
    </source>
</evidence>
<keyword evidence="2" id="KW-0812">Transmembrane</keyword>
<feature type="transmembrane region" description="Helical" evidence="2">
    <location>
        <begin position="200"/>
        <end position="218"/>
    </location>
</feature>
<protein>
    <submittedName>
        <fullName evidence="3">DUF4383 domain-containing protein</fullName>
    </submittedName>
</protein>
<reference evidence="3 4" key="1">
    <citation type="submission" date="2019-10" db="EMBL/GenBank/DDBJ databases">
        <title>Rubrobacter sp nov SCSIO 52090 isolated from a deep-sea sediment in the South China Sea.</title>
        <authorList>
            <person name="Chen R.W."/>
        </authorList>
    </citation>
    <scope>NUCLEOTIDE SEQUENCE [LARGE SCALE GENOMIC DNA]</scope>
    <source>
        <strain evidence="3 4">SCSIO 52909</strain>
    </source>
</reference>
<feature type="transmembrane region" description="Helical" evidence="2">
    <location>
        <begin position="110"/>
        <end position="133"/>
    </location>
</feature>
<keyword evidence="2" id="KW-0472">Membrane</keyword>
<evidence type="ECO:0000313" key="3">
    <source>
        <dbReference type="EMBL" id="QIN81344.1"/>
    </source>
</evidence>
<feature type="transmembrane region" description="Helical" evidence="2">
    <location>
        <begin position="225"/>
        <end position="246"/>
    </location>
</feature>
<feature type="region of interest" description="Disordered" evidence="1">
    <location>
        <begin position="1"/>
        <end position="25"/>
    </location>
</feature>